<dbReference type="PANTHER" id="PTHR30615">
    <property type="entry name" value="UNCHARACTERIZED PROTEIN YJBQ-RELATED"/>
    <property type="match status" value="1"/>
</dbReference>
<dbReference type="InterPro" id="IPR035917">
    <property type="entry name" value="YjbQ-like_sf"/>
</dbReference>
<name>A0A964WTH1_9HYPH</name>
<evidence type="ECO:0000313" key="3">
    <source>
        <dbReference type="Proteomes" id="UP000773614"/>
    </source>
</evidence>
<dbReference type="InterPro" id="IPR001602">
    <property type="entry name" value="UPF0047_YjbQ-like"/>
</dbReference>
<sequence length="168" mass="18577">MAIAGEPVETFALERIARSALTVDTLGQGFQEITDAAARFLREAGAEDGLLTLFVRHTSASLAIQENADPDVRHDLLTALDRLAPRNAAWRHDTEGPDDMPAHVRRLMEEARKARLRQKRITDACPAPRCLFQCANEAAWKEDFRRLESGALARRTLALAMASGVSRT</sequence>
<dbReference type="PANTHER" id="PTHR30615:SF8">
    <property type="entry name" value="UPF0047 PROTEIN C4A8.02C"/>
    <property type="match status" value="1"/>
</dbReference>
<dbReference type="AlphaFoldDB" id="A0A964WTH1"/>
<reference evidence="2" key="1">
    <citation type="submission" date="2019-03" db="EMBL/GenBank/DDBJ databases">
        <title>Afifella sp. nov., isolated from activated sludge.</title>
        <authorList>
            <person name="Li Q."/>
            <person name="Liu Y."/>
        </authorList>
    </citation>
    <scope>NUCLEOTIDE SEQUENCE</scope>
    <source>
        <strain evidence="2">L72</strain>
    </source>
</reference>
<organism evidence="2 3">
    <name type="scientific">Propylenella binzhouense</name>
    <dbReference type="NCBI Taxonomy" id="2555902"/>
    <lineage>
        <taxon>Bacteria</taxon>
        <taxon>Pseudomonadati</taxon>
        <taxon>Pseudomonadota</taxon>
        <taxon>Alphaproteobacteria</taxon>
        <taxon>Hyphomicrobiales</taxon>
        <taxon>Propylenellaceae</taxon>
        <taxon>Propylenella</taxon>
    </lineage>
</organism>
<gene>
    <name evidence="2" type="ORF">E4O86_09725</name>
</gene>
<dbReference type="NCBIfam" id="TIGR00149">
    <property type="entry name" value="TIGR00149_YjbQ"/>
    <property type="match status" value="1"/>
</dbReference>
<accession>A0A964WTH1</accession>
<comment type="similarity">
    <text evidence="1">Belongs to the UPF0047 family.</text>
</comment>
<dbReference type="Pfam" id="PF01894">
    <property type="entry name" value="YjbQ"/>
    <property type="match status" value="1"/>
</dbReference>
<proteinExistence type="inferred from homology"/>
<protein>
    <submittedName>
        <fullName evidence="2">YjbQ family protein</fullName>
    </submittedName>
</protein>
<dbReference type="OrthoDB" id="9801725at2"/>
<keyword evidence="3" id="KW-1185">Reference proteome</keyword>
<dbReference type="Proteomes" id="UP000773614">
    <property type="component" value="Unassembled WGS sequence"/>
</dbReference>
<dbReference type="EMBL" id="SPKJ01000026">
    <property type="protein sequence ID" value="MYZ47988.1"/>
    <property type="molecule type" value="Genomic_DNA"/>
</dbReference>
<dbReference type="Gene3D" id="2.60.120.460">
    <property type="entry name" value="YjbQ-like"/>
    <property type="match status" value="1"/>
</dbReference>
<dbReference type="RefSeq" id="WP_161140339.1">
    <property type="nucleotide sequence ID" value="NZ_SPKJ01000026.1"/>
</dbReference>
<dbReference type="SUPFAM" id="SSF111038">
    <property type="entry name" value="YjbQ-like"/>
    <property type="match status" value="1"/>
</dbReference>
<comment type="caution">
    <text evidence="2">The sequence shown here is derived from an EMBL/GenBank/DDBJ whole genome shotgun (WGS) entry which is preliminary data.</text>
</comment>
<evidence type="ECO:0000256" key="1">
    <source>
        <dbReference type="ARBA" id="ARBA00005534"/>
    </source>
</evidence>
<evidence type="ECO:0000313" key="2">
    <source>
        <dbReference type="EMBL" id="MYZ47988.1"/>
    </source>
</evidence>